<evidence type="ECO:0000256" key="13">
    <source>
        <dbReference type="ARBA" id="ARBA00023136"/>
    </source>
</evidence>
<evidence type="ECO:0000256" key="2">
    <source>
        <dbReference type="ARBA" id="ARBA00005698"/>
    </source>
</evidence>
<feature type="transmembrane region" description="Helical" evidence="16">
    <location>
        <begin position="82"/>
        <end position="100"/>
    </location>
</feature>
<keyword evidence="9" id="KW-0249">Electron transport</keyword>
<evidence type="ECO:0000256" key="10">
    <source>
        <dbReference type="ARBA" id="ARBA00022989"/>
    </source>
</evidence>
<comment type="subcellular location">
    <subcellularLocation>
        <location evidence="1">Mitochondrion membrane</location>
        <topology evidence="1">Multi-pass membrane protein</topology>
    </subcellularLocation>
</comment>
<evidence type="ECO:0000256" key="8">
    <source>
        <dbReference type="ARBA" id="ARBA00022967"/>
    </source>
</evidence>
<evidence type="ECO:0000313" key="18">
    <source>
        <dbReference type="EMBL" id="QJA15166.1"/>
    </source>
</evidence>
<keyword evidence="10 16" id="KW-1133">Transmembrane helix</keyword>
<reference evidence="17" key="2">
    <citation type="journal article" date="2019" name="Mitochondrial DNA Part B Resour">
        <title>Characterization of the complete mitochondrial genome of Blaps rynchopetera Fairmaire (Insecta: Coleoptera: Tenebrionidae) from Dali.</title>
        <authorList>
            <person name="Yang Y."/>
            <person name="Bai Y."/>
            <person name="Zheng J."/>
            <person name="Chen J."/>
            <person name="Ouyang B."/>
            <person name="Liang S."/>
        </authorList>
    </citation>
    <scope>NUCLEOTIDE SEQUENCE</scope>
</reference>
<keyword evidence="12 17" id="KW-0496">Mitochondrion</keyword>
<proteinExistence type="inferred from homology"/>
<comment type="similarity">
    <text evidence="2">Belongs to the complex I subunit 6 family.</text>
</comment>
<keyword evidence="7 16" id="KW-0812">Transmembrane</keyword>
<keyword evidence="8" id="KW-1278">Translocase</keyword>
<evidence type="ECO:0000256" key="4">
    <source>
        <dbReference type="ARBA" id="ARBA00021095"/>
    </source>
</evidence>
<dbReference type="EMBL" id="MK854717">
    <property type="protein sequence ID" value="QJA15166.1"/>
    <property type="molecule type" value="Genomic_DNA"/>
</dbReference>
<evidence type="ECO:0000256" key="11">
    <source>
        <dbReference type="ARBA" id="ARBA00023027"/>
    </source>
</evidence>
<evidence type="ECO:0000256" key="6">
    <source>
        <dbReference type="ARBA" id="ARBA00022660"/>
    </source>
</evidence>
<keyword evidence="5" id="KW-0813">Transport</keyword>
<keyword evidence="13 16" id="KW-0472">Membrane</keyword>
<evidence type="ECO:0000256" key="1">
    <source>
        <dbReference type="ARBA" id="ARBA00004225"/>
    </source>
</evidence>
<geneLocation type="mitochondrion" evidence="17"/>
<dbReference type="AlphaFoldDB" id="A0A6H1XH19"/>
<feature type="transmembrane region" description="Helical" evidence="16">
    <location>
        <begin position="128"/>
        <end position="152"/>
    </location>
</feature>
<keyword evidence="6" id="KW-0679">Respiratory chain</keyword>
<dbReference type="EMBL" id="MN267802">
    <property type="protein sequence ID" value="QJA14896.1"/>
    <property type="molecule type" value="Genomic_DNA"/>
</dbReference>
<organism evidence="17">
    <name type="scientific">Blaps rhynchoptera</name>
    <name type="common">Churchyard beetle</name>
    <dbReference type="NCBI Taxonomy" id="1379410"/>
    <lineage>
        <taxon>Eukaryota</taxon>
        <taxon>Metazoa</taxon>
        <taxon>Ecdysozoa</taxon>
        <taxon>Arthropoda</taxon>
        <taxon>Hexapoda</taxon>
        <taxon>Insecta</taxon>
        <taxon>Pterygota</taxon>
        <taxon>Neoptera</taxon>
        <taxon>Endopterygota</taxon>
        <taxon>Coleoptera</taxon>
        <taxon>Polyphaga</taxon>
        <taxon>Cucujiformia</taxon>
        <taxon>Tenebrionidae</taxon>
        <taxon>Blaptinae</taxon>
        <taxon>Blaps</taxon>
    </lineage>
</organism>
<dbReference type="RefSeq" id="YP_009775110.1">
    <property type="nucleotide sequence ID" value="NC_047449.1"/>
</dbReference>
<dbReference type="GO" id="GO:0031966">
    <property type="term" value="C:mitochondrial membrane"/>
    <property type="evidence" value="ECO:0007669"/>
    <property type="project" value="UniProtKB-SubCell"/>
</dbReference>
<reference evidence="18" key="1">
    <citation type="journal article" date="2019" name="Mitochondrial DNA Part B Resour">
        <title>Mitochondrial genome of a medicinal beetle Blaps rhynchopetera (Coleoptera, Tenebrionidae) and phylogenetic analysis.</title>
        <authorList>
            <person name="Zhao M."/>
            <person name="He Z."/>
            <person name="Wang C.-Y."/>
            <person name="Sun L."/>
            <person name="Feng Y."/>
        </authorList>
    </citation>
    <scope>NUCLEOTIDE SEQUENCE</scope>
</reference>
<comment type="catalytic activity">
    <reaction evidence="15">
        <text>a ubiquinone + NADH + 5 H(+)(in) = a ubiquinol + NAD(+) + 4 H(+)(out)</text>
        <dbReference type="Rhea" id="RHEA:29091"/>
        <dbReference type="Rhea" id="RHEA-COMP:9565"/>
        <dbReference type="Rhea" id="RHEA-COMP:9566"/>
        <dbReference type="ChEBI" id="CHEBI:15378"/>
        <dbReference type="ChEBI" id="CHEBI:16389"/>
        <dbReference type="ChEBI" id="CHEBI:17976"/>
        <dbReference type="ChEBI" id="CHEBI:57540"/>
        <dbReference type="ChEBI" id="CHEBI:57945"/>
        <dbReference type="EC" id="7.1.1.2"/>
    </reaction>
</comment>
<evidence type="ECO:0000256" key="9">
    <source>
        <dbReference type="ARBA" id="ARBA00022982"/>
    </source>
</evidence>
<dbReference type="GeneID" id="54596565"/>
<dbReference type="EC" id="7.1.1.2" evidence="3"/>
<dbReference type="PANTHER" id="PTHR11435">
    <property type="entry name" value="NADH UBIQUINONE OXIDOREDUCTASE SUBUNIT ND6"/>
    <property type="match status" value="1"/>
</dbReference>
<dbReference type="PANTHER" id="PTHR11435:SF1">
    <property type="entry name" value="NADH-UBIQUINONE OXIDOREDUCTASE CHAIN 6"/>
    <property type="match status" value="1"/>
</dbReference>
<sequence>MTMLMTLSILSSMMFMLMNHPLSMGSILLIQTIMVSMITGNFNQNFWFSYILFLIMVGGMLILFMYMTSIASNEKFKFNKKMIGLPLMMIPLIMMVEPYSKKMIMSNEMMPTNKLIELTSSMSKYINFPLSMIIIFMMMYLLIVLIATVKITNFKQGSLRQMN</sequence>
<dbReference type="GO" id="GO:0008137">
    <property type="term" value="F:NADH dehydrogenase (ubiquinone) activity"/>
    <property type="evidence" value="ECO:0007669"/>
    <property type="project" value="UniProtKB-EC"/>
</dbReference>
<evidence type="ECO:0000256" key="5">
    <source>
        <dbReference type="ARBA" id="ARBA00022448"/>
    </source>
</evidence>
<accession>A0A6H1XH19</accession>
<evidence type="ECO:0000256" key="15">
    <source>
        <dbReference type="ARBA" id="ARBA00049551"/>
    </source>
</evidence>
<dbReference type="InterPro" id="IPR050269">
    <property type="entry name" value="ComplexI_Subunit6"/>
</dbReference>
<evidence type="ECO:0000256" key="14">
    <source>
        <dbReference type="ARBA" id="ARBA00031019"/>
    </source>
</evidence>
<evidence type="ECO:0000256" key="3">
    <source>
        <dbReference type="ARBA" id="ARBA00012944"/>
    </source>
</evidence>
<protein>
    <recommendedName>
        <fullName evidence="4">NADH-ubiquinone oxidoreductase chain 6</fullName>
        <ecNumber evidence="3">7.1.1.2</ecNumber>
    </recommendedName>
    <alternativeName>
        <fullName evidence="14">NADH dehydrogenase subunit 6</fullName>
    </alternativeName>
</protein>
<gene>
    <name evidence="17" type="primary">ND6</name>
</gene>
<evidence type="ECO:0000256" key="12">
    <source>
        <dbReference type="ARBA" id="ARBA00023128"/>
    </source>
</evidence>
<feature type="transmembrane region" description="Helical" evidence="16">
    <location>
        <begin position="47"/>
        <end position="70"/>
    </location>
</feature>
<evidence type="ECO:0000256" key="16">
    <source>
        <dbReference type="SAM" id="Phobius"/>
    </source>
</evidence>
<evidence type="ECO:0000313" key="17">
    <source>
        <dbReference type="EMBL" id="QJA14896.1"/>
    </source>
</evidence>
<name>A0A6H1XH19_BLARH</name>
<dbReference type="CTD" id="4541"/>
<evidence type="ECO:0000256" key="7">
    <source>
        <dbReference type="ARBA" id="ARBA00022692"/>
    </source>
</evidence>
<keyword evidence="11" id="KW-0520">NAD</keyword>